<dbReference type="AlphaFoldDB" id="A0A1B7NMC8"/>
<accession>A0A1B7NMC8</accession>
<evidence type="ECO:0000313" key="2">
    <source>
        <dbReference type="EMBL" id="OAX77777.1"/>
    </source>
</evidence>
<comment type="caution">
    <text evidence="2">The sequence shown here is derived from an EMBL/GenBank/DDBJ whole genome shotgun (WGS) entry which is preliminary data.</text>
</comment>
<reference evidence="2 3" key="1">
    <citation type="submission" date="2015-07" db="EMBL/GenBank/DDBJ databases">
        <title>Emmonsia species relationships and genome sequence.</title>
        <authorList>
            <person name="Cuomo C.A."/>
            <person name="Schwartz I.S."/>
            <person name="Kenyon C."/>
            <person name="de Hoog G.S."/>
            <person name="Govender N.P."/>
            <person name="Botha A."/>
            <person name="Moreno L."/>
            <person name="de Vries M."/>
            <person name="Munoz J.F."/>
            <person name="Stielow J.B."/>
        </authorList>
    </citation>
    <scope>NUCLEOTIDE SEQUENCE [LARGE SCALE GENOMIC DNA]</scope>
    <source>
        <strain evidence="2 3">CBS 136260</strain>
    </source>
</reference>
<keyword evidence="3" id="KW-1185">Reference proteome</keyword>
<dbReference type="Proteomes" id="UP000091918">
    <property type="component" value="Unassembled WGS sequence"/>
</dbReference>
<organism evidence="2 3">
    <name type="scientific">Emergomyces africanus</name>
    <dbReference type="NCBI Taxonomy" id="1955775"/>
    <lineage>
        <taxon>Eukaryota</taxon>
        <taxon>Fungi</taxon>
        <taxon>Dikarya</taxon>
        <taxon>Ascomycota</taxon>
        <taxon>Pezizomycotina</taxon>
        <taxon>Eurotiomycetes</taxon>
        <taxon>Eurotiomycetidae</taxon>
        <taxon>Onygenales</taxon>
        <taxon>Ajellomycetaceae</taxon>
        <taxon>Emergomyces</taxon>
    </lineage>
</organism>
<proteinExistence type="predicted"/>
<sequence length="554" mass="61490">MARVQQRSAETAGQPQFAKPILQYTKTRQEALRIRQALTIYLKTQIEFAGDSPGSHISLCAPHTATNVKRVPPEFNNGLRAQYLKALQANLAAKREYNDVLREIASQKKDVHSPTTAGGGGGGGEVLEKKGAELQTYLGLLRSRREHGKIQIFQHYLEKLNSMEAGQAGYLGLASEQATSRNAAQNLVVHGHAISGTPGGNEPDVEALLHDLERAVLRAKNKADIEHNLLEKLKRERLTEDEKAVSPSKKLGALRRTHAELVRWVEEQLVISSSMDEQGPGEDQAAIDASDAENIQVLEETKSLIHEQYTAYVNARKDLLSVVSTVSQPLTAGLQPSQRGLELREKHKNTAMPDLLLLFPYVSEHLLPLSKAQKAPSMQKSYLSAILAKEKWITFRMLDRLQDESHLLPEYPILARQPRFKHAVAAINRRSPPLASPTSPNETSEIVTRAEAWSFAAREAQHATKGHVEERANLGTELARKAEITLKEMYELMNQDYEEATSGKEEKKVDEGDIWASESRLSRGRGGRQHGRWEKRLKGPWSGLNGKVGVVGDG</sequence>
<evidence type="ECO:0000313" key="3">
    <source>
        <dbReference type="Proteomes" id="UP000091918"/>
    </source>
</evidence>
<evidence type="ECO:0000256" key="1">
    <source>
        <dbReference type="SAM" id="MobiDB-lite"/>
    </source>
</evidence>
<dbReference type="EMBL" id="LGUA01002063">
    <property type="protein sequence ID" value="OAX77777.1"/>
    <property type="molecule type" value="Genomic_DNA"/>
</dbReference>
<feature type="region of interest" description="Disordered" evidence="1">
    <location>
        <begin position="499"/>
        <end position="539"/>
    </location>
</feature>
<name>A0A1B7NMC8_9EURO</name>
<protein>
    <submittedName>
        <fullName evidence="2">Uncharacterized protein</fullName>
    </submittedName>
</protein>
<dbReference type="OrthoDB" id="5402392at2759"/>
<gene>
    <name evidence="2" type="ORF">ACJ72_07920</name>
</gene>
<feature type="compositionally biased region" description="Basic and acidic residues" evidence="1">
    <location>
        <begin position="501"/>
        <end position="511"/>
    </location>
</feature>